<dbReference type="InParanoid" id="A0A419PQE5"/>
<protein>
    <submittedName>
        <fullName evidence="1">Uncharacterized protein</fullName>
    </submittedName>
</protein>
<name>A0A419PQE5_CLOSI</name>
<dbReference type="EMBL" id="NIRI02000076">
    <property type="protein sequence ID" value="KAG5442094.1"/>
    <property type="molecule type" value="Genomic_DNA"/>
</dbReference>
<dbReference type="Proteomes" id="UP000286415">
    <property type="component" value="Unassembled WGS sequence"/>
</dbReference>
<comment type="caution">
    <text evidence="1">The sequence shown here is derived from an EMBL/GenBank/DDBJ whole genome shotgun (WGS) entry which is preliminary data.</text>
</comment>
<evidence type="ECO:0000313" key="1">
    <source>
        <dbReference type="EMBL" id="KAG5442094.1"/>
    </source>
</evidence>
<reference evidence="1 2" key="2">
    <citation type="journal article" date="2021" name="Genomics">
        <title>High-quality reference genome for Clonorchis sinensis.</title>
        <authorList>
            <person name="Young N.D."/>
            <person name="Stroehlein A.J."/>
            <person name="Kinkar L."/>
            <person name="Wang T."/>
            <person name="Sohn W.M."/>
            <person name="Chang B.C.H."/>
            <person name="Kaur P."/>
            <person name="Weisz D."/>
            <person name="Dudchenko O."/>
            <person name="Aiden E.L."/>
            <person name="Korhonen P.K."/>
            <person name="Gasser R.B."/>
        </authorList>
    </citation>
    <scope>NUCLEOTIDE SEQUENCE [LARGE SCALE GENOMIC DNA]</scope>
    <source>
        <strain evidence="1">Cs-k2</strain>
    </source>
</reference>
<dbReference type="AlphaFoldDB" id="A0A419PQE5"/>
<gene>
    <name evidence="1" type="ORF">CSKR_111926</name>
</gene>
<evidence type="ECO:0000313" key="2">
    <source>
        <dbReference type="Proteomes" id="UP000286415"/>
    </source>
</evidence>
<keyword evidence="2" id="KW-1185">Reference proteome</keyword>
<reference evidence="1 2" key="1">
    <citation type="journal article" date="2018" name="Biotechnol. Adv.">
        <title>Improved genomic resources and new bioinformatic workflow for the carcinogenic parasite Clonorchis sinensis: Biotechnological implications.</title>
        <authorList>
            <person name="Wang D."/>
            <person name="Korhonen P.K."/>
            <person name="Gasser R.B."/>
            <person name="Young N.D."/>
        </authorList>
    </citation>
    <scope>NUCLEOTIDE SEQUENCE [LARGE SCALE GENOMIC DNA]</scope>
    <source>
        <strain evidence="1">Cs-k2</strain>
    </source>
</reference>
<proteinExistence type="predicted"/>
<sequence length="131" mass="14286">MAATSGRLALFSVGLVVGFFERAGLSSRGSLGRRKFAYRSCSSVPSFRRNNSTFHLSSNLEKLVMNASLYRLNQESKVCSERGSNGNPGAQSVPDAENDICTAYLKCTKRQHSGNSDALWTCHWQPASGAY</sequence>
<organism evidence="1 2">
    <name type="scientific">Clonorchis sinensis</name>
    <name type="common">Chinese liver fluke</name>
    <dbReference type="NCBI Taxonomy" id="79923"/>
    <lineage>
        <taxon>Eukaryota</taxon>
        <taxon>Metazoa</taxon>
        <taxon>Spiralia</taxon>
        <taxon>Lophotrochozoa</taxon>
        <taxon>Platyhelminthes</taxon>
        <taxon>Trematoda</taxon>
        <taxon>Digenea</taxon>
        <taxon>Opisthorchiida</taxon>
        <taxon>Opisthorchiata</taxon>
        <taxon>Opisthorchiidae</taxon>
        <taxon>Clonorchis</taxon>
    </lineage>
</organism>
<accession>A0A419PQE5</accession>